<feature type="coiled-coil region" evidence="5">
    <location>
        <begin position="451"/>
        <end position="478"/>
    </location>
</feature>
<keyword evidence="8" id="KW-0282">Flagellum</keyword>
<keyword evidence="8" id="KW-0969">Cilium</keyword>
<evidence type="ECO:0000256" key="4">
    <source>
        <dbReference type="ARBA" id="ARBA00023143"/>
    </source>
</evidence>
<dbReference type="EMBL" id="JADDOJ010000003">
    <property type="protein sequence ID" value="MBE7939207.1"/>
    <property type="molecule type" value="Genomic_DNA"/>
</dbReference>
<keyword evidence="9" id="KW-1185">Reference proteome</keyword>
<protein>
    <recommendedName>
        <fullName evidence="5">Flagellar hook-associated protein 2</fullName>
        <shortName evidence="5">HAP2</shortName>
    </recommendedName>
    <alternativeName>
        <fullName evidence="5">Flagellar cap protein</fullName>
    </alternativeName>
</protein>
<evidence type="ECO:0000256" key="5">
    <source>
        <dbReference type="RuleBase" id="RU362066"/>
    </source>
</evidence>
<gene>
    <name evidence="8" type="primary">fliD</name>
    <name evidence="8" type="ORF">IM725_01315</name>
</gene>
<evidence type="ECO:0000259" key="6">
    <source>
        <dbReference type="Pfam" id="PF02465"/>
    </source>
</evidence>
<keyword evidence="3 5" id="KW-0175">Coiled coil</keyword>
<keyword evidence="5" id="KW-0964">Secreted</keyword>
<dbReference type="InterPro" id="IPR003481">
    <property type="entry name" value="FliD_N"/>
</dbReference>
<feature type="domain" description="Flagellar hook-associated protein 2 C-terminal" evidence="7">
    <location>
        <begin position="245"/>
        <end position="470"/>
    </location>
</feature>
<proteinExistence type="inferred from homology"/>
<name>A0ABR9SA36_9BURK</name>
<dbReference type="RefSeq" id="WP_193778759.1">
    <property type="nucleotide sequence ID" value="NZ_JADDOJ010000003.1"/>
</dbReference>
<evidence type="ECO:0000259" key="7">
    <source>
        <dbReference type="Pfam" id="PF07195"/>
    </source>
</evidence>
<feature type="domain" description="Flagellar hook-associated protein 2 N-terminal" evidence="6">
    <location>
        <begin position="19"/>
        <end position="115"/>
    </location>
</feature>
<reference evidence="8 9" key="1">
    <citation type="submission" date="2020-10" db="EMBL/GenBank/DDBJ databases">
        <title>Draft genome of Ramlibacter aquaticus LMG 30558.</title>
        <authorList>
            <person name="Props R."/>
        </authorList>
    </citation>
    <scope>NUCLEOTIDE SEQUENCE [LARGE SCALE GENOMIC DNA]</scope>
    <source>
        <strain evidence="8 9">LMG 30558</strain>
    </source>
</reference>
<keyword evidence="8" id="KW-0966">Cell projection</keyword>
<comment type="similarity">
    <text evidence="1 5">Belongs to the FliD family.</text>
</comment>
<dbReference type="Proteomes" id="UP000715965">
    <property type="component" value="Unassembled WGS sequence"/>
</dbReference>
<dbReference type="PANTHER" id="PTHR30288:SF0">
    <property type="entry name" value="FLAGELLAR HOOK-ASSOCIATED PROTEIN 2"/>
    <property type="match status" value="1"/>
</dbReference>
<comment type="function">
    <text evidence="5">Required for morphogenesis and for the elongation of the flagellar filament by facilitating polymerization of the flagellin monomers at the tip of growing filament. Forms a capping structure, which prevents flagellin subunits (transported through the central channel of the flagellum) from leaking out without polymerization at the distal end.</text>
</comment>
<evidence type="ECO:0000256" key="2">
    <source>
        <dbReference type="ARBA" id="ARBA00011255"/>
    </source>
</evidence>
<evidence type="ECO:0000256" key="3">
    <source>
        <dbReference type="ARBA" id="ARBA00023054"/>
    </source>
</evidence>
<comment type="caution">
    <text evidence="8">The sequence shown here is derived from an EMBL/GenBank/DDBJ whole genome shotgun (WGS) entry which is preliminary data.</text>
</comment>
<dbReference type="PANTHER" id="PTHR30288">
    <property type="entry name" value="FLAGELLAR CAP/ASSEMBLY PROTEIN FLID"/>
    <property type="match status" value="1"/>
</dbReference>
<comment type="subunit">
    <text evidence="2 5">Homopentamer.</text>
</comment>
<sequence length="482" mass="48296">MVSSVSSSGALMSSAGIGSGLDVNSIVTALMSVEQQPLTMLQAKASTMNTEVSALGQLKSQIANLSDAANKLTTASNWNPIGATSSDTSSVDVSADNTASAGQHSVQVQQLASAQVLASGAFASSATTVGTGTLTLQLGSTAADGSFTPGAAAAVNITIGAQNNTLSGVRDAINAANAGVTASIVTSPAGAQLVLRSASGAASTVKITAADDDGNNTDANGVSALAYDPAAAAGSGRNLTQTQAGQDAKYTLDGIALTNSSNTVTGTLQGVTLTLKQVNAQPATVTTSVQTSVIQGNVNSFIGAYNALNTFLHQQTQADPTGKANGPLQGDSGALMVLNQMHQMLFGTVSGLGSPNSLSAAGISLQADGSLSLDSSKFSKASPAALQALFSQAQTGGDPNTAGMAVRFKTWAQALSGSDGGVQGELDSLARSQKDNQKQQDDLQTRLDATQARLQAQYQALDTTMSNLNAQMAQMKQALGLA</sequence>
<organism evidence="8 9">
    <name type="scientific">Ramlibacter aquaticus</name>
    <dbReference type="NCBI Taxonomy" id="2780094"/>
    <lineage>
        <taxon>Bacteria</taxon>
        <taxon>Pseudomonadati</taxon>
        <taxon>Pseudomonadota</taxon>
        <taxon>Betaproteobacteria</taxon>
        <taxon>Burkholderiales</taxon>
        <taxon>Comamonadaceae</taxon>
        <taxon>Ramlibacter</taxon>
    </lineage>
</organism>
<dbReference type="Pfam" id="PF02465">
    <property type="entry name" value="FliD_N"/>
    <property type="match status" value="1"/>
</dbReference>
<dbReference type="InterPro" id="IPR040026">
    <property type="entry name" value="FliD"/>
</dbReference>
<keyword evidence="4 5" id="KW-0975">Bacterial flagellum</keyword>
<evidence type="ECO:0000313" key="9">
    <source>
        <dbReference type="Proteomes" id="UP000715965"/>
    </source>
</evidence>
<dbReference type="Pfam" id="PF07195">
    <property type="entry name" value="FliD_C"/>
    <property type="match status" value="1"/>
</dbReference>
<comment type="subcellular location">
    <subcellularLocation>
        <location evidence="5">Secreted</location>
    </subcellularLocation>
    <subcellularLocation>
        <location evidence="5">Bacterial flagellum</location>
    </subcellularLocation>
</comment>
<accession>A0ABR9SA36</accession>
<dbReference type="InterPro" id="IPR010809">
    <property type="entry name" value="FliD_C"/>
</dbReference>
<evidence type="ECO:0000313" key="8">
    <source>
        <dbReference type="EMBL" id="MBE7939207.1"/>
    </source>
</evidence>
<evidence type="ECO:0000256" key="1">
    <source>
        <dbReference type="ARBA" id="ARBA00009764"/>
    </source>
</evidence>